<protein>
    <submittedName>
        <fullName evidence="1">Uncharacterized protein</fullName>
    </submittedName>
</protein>
<proteinExistence type="predicted"/>
<dbReference type="EMBL" id="MK500567">
    <property type="protein sequence ID" value="QBK92056.1"/>
    <property type="molecule type" value="Genomic_DNA"/>
</dbReference>
<gene>
    <name evidence="1" type="ORF">LCPAC304_04030</name>
</gene>
<sequence length="224" mass="26137">MKEVKLIKMVNSMRNSSRKKKRCMREKDLLTQCVLCRKYMSPAAYGCLFERVIKQKLSITKPPNNKSGDGQKYGKNIEIKTSLSSKDGQLNFVQIRPDHTLDYYIVLIYNMFEGDVGIIHFMVIPADTLNSWILPYGSYAHRTKDVLGEITAESIVGNHYEYALRPNPRKSKTTKAGKLWLEFLKYEVPCERKKEFEQLNAYFTKECHTKKYKNVRLHVVPRNT</sequence>
<organism evidence="1">
    <name type="scientific">Pithovirus LCPAC304</name>
    <dbReference type="NCBI Taxonomy" id="2506594"/>
    <lineage>
        <taxon>Viruses</taxon>
        <taxon>Pithoviruses</taxon>
    </lineage>
</organism>
<evidence type="ECO:0000313" key="1">
    <source>
        <dbReference type="EMBL" id="QBK92056.1"/>
    </source>
</evidence>
<reference evidence="1" key="1">
    <citation type="journal article" date="2019" name="MBio">
        <title>Virus Genomes from Deep Sea Sediments Expand the Ocean Megavirome and Support Independent Origins of Viral Gigantism.</title>
        <authorList>
            <person name="Backstrom D."/>
            <person name="Yutin N."/>
            <person name="Jorgensen S.L."/>
            <person name="Dharamshi J."/>
            <person name="Homa F."/>
            <person name="Zaremba-Niedwiedzka K."/>
            <person name="Spang A."/>
            <person name="Wolf Y.I."/>
            <person name="Koonin E.V."/>
            <person name="Ettema T.J."/>
        </authorList>
    </citation>
    <scope>NUCLEOTIDE SEQUENCE</scope>
</reference>
<accession>A0A481Z8X5</accession>
<name>A0A481Z8X5_9VIRU</name>